<feature type="region of interest" description="Disordered" evidence="1">
    <location>
        <begin position="1752"/>
        <end position="1773"/>
    </location>
</feature>
<feature type="region of interest" description="Disordered" evidence="1">
    <location>
        <begin position="1"/>
        <end position="177"/>
    </location>
</feature>
<organism evidence="3">
    <name type="scientific">Sesamum radiatum</name>
    <name type="common">Black benniseed</name>
    <dbReference type="NCBI Taxonomy" id="300843"/>
    <lineage>
        <taxon>Eukaryota</taxon>
        <taxon>Viridiplantae</taxon>
        <taxon>Streptophyta</taxon>
        <taxon>Embryophyta</taxon>
        <taxon>Tracheophyta</taxon>
        <taxon>Spermatophyta</taxon>
        <taxon>Magnoliopsida</taxon>
        <taxon>eudicotyledons</taxon>
        <taxon>Gunneridae</taxon>
        <taxon>Pentapetalae</taxon>
        <taxon>asterids</taxon>
        <taxon>lamiids</taxon>
        <taxon>Lamiales</taxon>
        <taxon>Pedaliaceae</taxon>
        <taxon>Sesamum</taxon>
    </lineage>
</organism>
<dbReference type="Pfam" id="PF02213">
    <property type="entry name" value="GYF"/>
    <property type="match status" value="1"/>
</dbReference>
<feature type="domain" description="GYF" evidence="2">
    <location>
        <begin position="557"/>
        <end position="608"/>
    </location>
</feature>
<dbReference type="PANTHER" id="PTHR47471:SF1">
    <property type="entry name" value="PROTEIN ESSENTIAL FOR POTEXVIRUS ACCUMULATION 1"/>
    <property type="match status" value="1"/>
</dbReference>
<evidence type="ECO:0000259" key="2">
    <source>
        <dbReference type="PROSITE" id="PS50829"/>
    </source>
</evidence>
<gene>
    <name evidence="3" type="ORF">Sradi_3501400</name>
</gene>
<reference evidence="3" key="1">
    <citation type="submission" date="2020-06" db="EMBL/GenBank/DDBJ databases">
        <authorList>
            <person name="Li T."/>
            <person name="Hu X."/>
            <person name="Zhang T."/>
            <person name="Song X."/>
            <person name="Zhang H."/>
            <person name="Dai N."/>
            <person name="Sheng W."/>
            <person name="Hou X."/>
            <person name="Wei L."/>
        </authorList>
    </citation>
    <scope>NUCLEOTIDE SEQUENCE</scope>
    <source>
        <strain evidence="3">G02</strain>
        <tissue evidence="3">Leaf</tissue>
    </source>
</reference>
<dbReference type="SMART" id="SM00444">
    <property type="entry name" value="GYF"/>
    <property type="match status" value="1"/>
</dbReference>
<comment type="caution">
    <text evidence="3">The sequence shown here is derived from an EMBL/GenBank/DDBJ whole genome shotgun (WGS) entry which is preliminary data.</text>
</comment>
<evidence type="ECO:0000313" key="3">
    <source>
        <dbReference type="EMBL" id="KAL0366113.1"/>
    </source>
</evidence>
<feature type="region of interest" description="Disordered" evidence="1">
    <location>
        <begin position="1584"/>
        <end position="1632"/>
    </location>
</feature>
<feature type="region of interest" description="Disordered" evidence="1">
    <location>
        <begin position="365"/>
        <end position="401"/>
    </location>
</feature>
<dbReference type="InterPro" id="IPR003169">
    <property type="entry name" value="GYF"/>
</dbReference>
<feature type="compositionally biased region" description="Basic and acidic residues" evidence="1">
    <location>
        <begin position="77"/>
        <end position="130"/>
    </location>
</feature>
<feature type="compositionally biased region" description="Basic and acidic residues" evidence="1">
    <location>
        <begin position="1149"/>
        <end position="1167"/>
    </location>
</feature>
<dbReference type="Gene3D" id="3.30.1490.40">
    <property type="match status" value="1"/>
</dbReference>
<feature type="compositionally biased region" description="Low complexity" evidence="1">
    <location>
        <begin position="1536"/>
        <end position="1554"/>
    </location>
</feature>
<feature type="compositionally biased region" description="Low complexity" evidence="1">
    <location>
        <begin position="1423"/>
        <end position="1442"/>
    </location>
</feature>
<feature type="compositionally biased region" description="Polar residues" evidence="1">
    <location>
        <begin position="1187"/>
        <end position="1205"/>
    </location>
</feature>
<dbReference type="SUPFAM" id="SSF55277">
    <property type="entry name" value="GYF domain"/>
    <property type="match status" value="1"/>
</dbReference>
<proteinExistence type="predicted"/>
<reference evidence="3" key="2">
    <citation type="journal article" date="2024" name="Plant">
        <title>Genomic evolution and insights into agronomic trait innovations of Sesamum species.</title>
        <authorList>
            <person name="Miao H."/>
            <person name="Wang L."/>
            <person name="Qu L."/>
            <person name="Liu H."/>
            <person name="Sun Y."/>
            <person name="Le M."/>
            <person name="Wang Q."/>
            <person name="Wei S."/>
            <person name="Zheng Y."/>
            <person name="Lin W."/>
            <person name="Duan Y."/>
            <person name="Cao H."/>
            <person name="Xiong S."/>
            <person name="Wang X."/>
            <person name="Wei L."/>
            <person name="Li C."/>
            <person name="Ma Q."/>
            <person name="Ju M."/>
            <person name="Zhao R."/>
            <person name="Li G."/>
            <person name="Mu C."/>
            <person name="Tian Q."/>
            <person name="Mei H."/>
            <person name="Zhang T."/>
            <person name="Gao T."/>
            <person name="Zhang H."/>
        </authorList>
    </citation>
    <scope>NUCLEOTIDE SEQUENCE</scope>
    <source>
        <strain evidence="3">G02</strain>
    </source>
</reference>
<protein>
    <submittedName>
        <fullName evidence="3">Protein ESSENTIAL FOR POTEXVIRUS ACCUMULATION 1</fullName>
    </submittedName>
</protein>
<feature type="compositionally biased region" description="Basic and acidic residues" evidence="1">
    <location>
        <begin position="138"/>
        <end position="177"/>
    </location>
</feature>
<sequence>MADKTEFVPRPNLIPKDVQGPDDSIPLSPQWLLPKPGESKTGVLTGENHFSSVPAQTNRSDITKLPGAGENLNANQNKKDVFRPSIRDVESVRRDRWRDEERDTNSSVRKDRWKDEEREHSNNRWADRWTDSSGKQYGEVRRAPGERWTDSTNRDSHDQRRESKWNTRWGPDDKEADAVREKWGDSIKETDLHLEKGSSQPPYHLKDERDGDHYRPWRSNSSYSRGRADPHHQAPTPNKQVPTFPHGRGRTENPAPTFSLGRGRSSLTGSSVTHMAVNLQSHGPILEKGDIGDGKPHTLKYSRTKLIDIYRTTDMRSHRKFLEGVIQVPSLTEEESIEPLAFCAPAPEELVILKDIERGEILSSGAPQISKDGSAGRTTTDFGQYRRSKLGSRDDLPAEDSKHEMDYAIGGYSNYSESLSHEKQIDSWPNANVETAQGYQAFSDHKLNSGAVKENNGNHRKNDDASATRDSSAPGHAGVWKSSSSADHSNSIPHDWRELAAEVQKDFNWENSLMDPLTTRKGPKWQMGDQQIMRTQPSAVLDRELEPHKTSQPSPEDLVLYYKDPQGEIQGPFSGSDIISWFEAGYFGIELQVRLAGAPADCPFSFLGDVMPHLRAKARPPPGFNSPKPNEIQDASSMLNYGSFGKLHAVSNEPDVLKADSNYKQGSTTEAENRFLESLMASGMNTAFLQKFEFSEGIQGYGGNNSGALPPFGSNSGDDPYLLAKKMMLERQRSSPNPYSIWPGRDAASSGAKTDLLNDTSLAHSKLLSSIADSARGQNHSQNLDLMSVLQSLPERATSTGNNAMSGWLNFPFHGGFDQHQDKLDIHSQNFPPQSGIGIQQQRVHPLNPSVTNPLAQSMDNKSSILTPENLLASGLTQDPQLLSLLQQQYMLQLQPQPPVAPQQLSLLDKLLLLKQQQKQEEQQQLMRQQQQLLSHVLSEHHPNQRLGEQSFLQLQTGGFPAGNASVGHSWFQQPRESLQMDAQLQSLNLLDENANASNIVLPVPSASIPQDVKPNVAPETSSHLPHQASGNVEQRIWDGLLPDQIVNKQQEGSSASTGVDRIPVSEMSSKDSLEQTAYDDETVGFATSDVVSSFPPGEHLAESVSKHLTAAFENKLLIHENIKLTETSARASEEPQVVGDQLVGESSPAKEMKIPEAQEARKPSEKRSKKQKASKVLTDSVRVVSEPQQPKSEFEGTNSANTKSEAVINHGDPLEASVSKKEKRKASKVAENDADVLPGNKAMPALKSADKSVTNENKDQPGRVVYGSEQNHAGQRAWKPAPGFKPKSLLEIQQEEQKRALEETTVLEISTSLGSMSTSAPWAGVVLNSDDKALNQTHLDASAELNFGKSESSTMQKSKKSQVEDLFWDDVAKSGEREAQVSESAAGVPSKSIIGSRTDSVADDDFIEAKDTKKSRKKSSRVKSAGAKVTPVVSVDVSVGSNPIDKGKNTRKVQPEKEALPAVPSGPSLGDFVVWKEESTSPSPAPAWSTDSGKHHKAASLRDILKEQERKVSSTPAVPVPIPQKPATNHPARGSDPSWSFSSSSPAKAASHAQINEASSRVKHKVDDDLFWGPLEQGKIEAKQSDFPQLGKQGSWGSKTPPAKGTLGGSLNRQKSVGGRPSEYSFSSSASSAQPALKEKKNALTKHSEAMDFKEWCEGECLRLVGSKDTSFLEFCLKQSRAEAELLLIENLGSFDPDHEFIDKFLNYKDFLPADVLEIAFKNRNDQKATASGLGGMTSGIVDISGSSMGSSVATDGAPKGGGKKKGKKGKKVSPAVLGFSVVSNRIMMGEIQTVED</sequence>
<feature type="compositionally biased region" description="Basic and acidic residues" evidence="1">
    <location>
        <begin position="1504"/>
        <end position="1513"/>
    </location>
</feature>
<feature type="compositionally biased region" description="Basic and acidic residues" evidence="1">
    <location>
        <begin position="391"/>
        <end position="401"/>
    </location>
</feature>
<dbReference type="PROSITE" id="PS50829">
    <property type="entry name" value="GYF"/>
    <property type="match status" value="1"/>
</dbReference>
<dbReference type="EMBL" id="JACGWJ010000015">
    <property type="protein sequence ID" value="KAL0366113.1"/>
    <property type="molecule type" value="Genomic_DNA"/>
</dbReference>
<feature type="compositionally biased region" description="Low complexity" evidence="1">
    <location>
        <begin position="1481"/>
        <end position="1492"/>
    </location>
</feature>
<dbReference type="PANTHER" id="PTHR47471">
    <property type="entry name" value="GYF DOMAIN-CONTAINING PROTEIN"/>
    <property type="match status" value="1"/>
</dbReference>
<evidence type="ECO:0000256" key="1">
    <source>
        <dbReference type="SAM" id="MobiDB-lite"/>
    </source>
</evidence>
<feature type="compositionally biased region" description="Basic and acidic residues" evidence="1">
    <location>
        <begin position="204"/>
        <end position="215"/>
    </location>
</feature>
<feature type="compositionally biased region" description="Basic and acidic residues" evidence="1">
    <location>
        <begin position="456"/>
        <end position="467"/>
    </location>
</feature>
<feature type="region of interest" description="Disordered" evidence="1">
    <location>
        <begin position="1375"/>
        <end position="1563"/>
    </location>
</feature>
<feature type="region of interest" description="Disordered" evidence="1">
    <location>
        <begin position="190"/>
        <end position="263"/>
    </location>
</feature>
<feature type="compositionally biased region" description="Polar residues" evidence="1">
    <location>
        <begin position="481"/>
        <end position="492"/>
    </location>
</feature>
<feature type="region of interest" description="Disordered" evidence="1">
    <location>
        <begin position="449"/>
        <end position="492"/>
    </location>
</feature>
<feature type="region of interest" description="Disordered" evidence="1">
    <location>
        <begin position="1129"/>
        <end position="1285"/>
    </location>
</feature>
<feature type="compositionally biased region" description="Basic and acidic residues" evidence="1">
    <location>
        <begin position="1446"/>
        <end position="1460"/>
    </location>
</feature>
<name>A0AAW2QFL9_SESRA</name>
<feature type="compositionally biased region" description="Basic residues" evidence="1">
    <location>
        <begin position="1763"/>
        <end position="1773"/>
    </location>
</feature>
<dbReference type="InterPro" id="IPR035445">
    <property type="entry name" value="GYF-like_dom_sf"/>
</dbReference>
<feature type="compositionally biased region" description="Polar residues" evidence="1">
    <location>
        <begin position="48"/>
        <end position="60"/>
    </location>
</feature>
<feature type="compositionally biased region" description="Low complexity" evidence="1">
    <location>
        <begin position="1623"/>
        <end position="1632"/>
    </location>
</feature>
<dbReference type="CDD" id="cd00072">
    <property type="entry name" value="GYF"/>
    <property type="match status" value="1"/>
</dbReference>
<accession>A0AAW2QFL9</accession>